<dbReference type="AlphaFoldDB" id="A0A9P0MD16"/>
<dbReference type="Proteomes" id="UP001152888">
    <property type="component" value="Unassembled WGS sequence"/>
</dbReference>
<proteinExistence type="predicted"/>
<feature type="non-terminal residue" evidence="2">
    <location>
        <position position="1"/>
    </location>
</feature>
<reference evidence="2" key="1">
    <citation type="submission" date="2022-03" db="EMBL/GenBank/DDBJ databases">
        <authorList>
            <person name="Sayadi A."/>
        </authorList>
    </citation>
    <scope>NUCLEOTIDE SEQUENCE</scope>
</reference>
<feature type="compositionally biased region" description="Basic and acidic residues" evidence="1">
    <location>
        <begin position="24"/>
        <end position="36"/>
    </location>
</feature>
<evidence type="ECO:0000313" key="2">
    <source>
        <dbReference type="EMBL" id="CAH2010185.1"/>
    </source>
</evidence>
<gene>
    <name evidence="2" type="ORF">ACAOBT_LOCUS31359</name>
</gene>
<accession>A0A9P0MD16</accession>
<keyword evidence="3" id="KW-1185">Reference proteome</keyword>
<evidence type="ECO:0000313" key="3">
    <source>
        <dbReference type="Proteomes" id="UP001152888"/>
    </source>
</evidence>
<dbReference type="EMBL" id="CAKOFQ010007946">
    <property type="protein sequence ID" value="CAH2010185.1"/>
    <property type="molecule type" value="Genomic_DNA"/>
</dbReference>
<name>A0A9P0MD16_ACAOB</name>
<comment type="caution">
    <text evidence="2">The sequence shown here is derived from an EMBL/GenBank/DDBJ whole genome shotgun (WGS) entry which is preliminary data.</text>
</comment>
<evidence type="ECO:0000256" key="1">
    <source>
        <dbReference type="SAM" id="MobiDB-lite"/>
    </source>
</evidence>
<feature type="region of interest" description="Disordered" evidence="1">
    <location>
        <begin position="141"/>
        <end position="168"/>
    </location>
</feature>
<organism evidence="2 3">
    <name type="scientific">Acanthoscelides obtectus</name>
    <name type="common">Bean weevil</name>
    <name type="synonym">Bruchus obtectus</name>
    <dbReference type="NCBI Taxonomy" id="200917"/>
    <lineage>
        <taxon>Eukaryota</taxon>
        <taxon>Metazoa</taxon>
        <taxon>Ecdysozoa</taxon>
        <taxon>Arthropoda</taxon>
        <taxon>Hexapoda</taxon>
        <taxon>Insecta</taxon>
        <taxon>Pterygota</taxon>
        <taxon>Neoptera</taxon>
        <taxon>Endopterygota</taxon>
        <taxon>Coleoptera</taxon>
        <taxon>Polyphaga</taxon>
        <taxon>Cucujiformia</taxon>
        <taxon>Chrysomeloidea</taxon>
        <taxon>Chrysomelidae</taxon>
        <taxon>Bruchinae</taxon>
        <taxon>Bruchini</taxon>
        <taxon>Acanthoscelides</taxon>
    </lineage>
</organism>
<feature type="region of interest" description="Disordered" evidence="1">
    <location>
        <begin position="1"/>
        <end position="36"/>
    </location>
</feature>
<protein>
    <submittedName>
        <fullName evidence="2">Uncharacterized protein</fullName>
    </submittedName>
</protein>
<sequence length="168" mass="19188">AKKSTGTNLIRRDHATWARGQQQSEREKPREGREFGRLQLPKRTKINIWLGRMPPHCRMSGGQDGLGIRILLIFTLLPLQVTTQILNPISSYLLDILNTKWLKQQISLDNETLEPTSQESESEINEVVNVVPSAKSQQAALVAKPHRPTPLPISQQRYRRRQVPTELL</sequence>